<dbReference type="InterPro" id="IPR052566">
    <property type="entry name" value="Non-lysos_glucosylceramidase"/>
</dbReference>
<dbReference type="AlphaFoldDB" id="A0A183J607"/>
<reference evidence="6" key="1">
    <citation type="submission" date="2016-06" db="UniProtKB">
        <authorList>
            <consortium name="WormBaseParasite"/>
        </authorList>
    </citation>
    <scope>IDENTIFICATION</scope>
</reference>
<evidence type="ECO:0000259" key="5">
    <source>
        <dbReference type="PROSITE" id="PS50180"/>
    </source>
</evidence>
<dbReference type="InterPro" id="IPR013041">
    <property type="entry name" value="Clathrin_app_Ig-like_sf"/>
</dbReference>
<evidence type="ECO:0000256" key="4">
    <source>
        <dbReference type="ARBA" id="ARBA00023034"/>
    </source>
</evidence>
<accession>A0A183J607</accession>
<dbReference type="SMART" id="SM00809">
    <property type="entry name" value="Alpha_adaptinC2"/>
    <property type="match status" value="1"/>
</dbReference>
<keyword evidence="4" id="KW-0333">Golgi apparatus</keyword>
<dbReference type="InterPro" id="IPR008153">
    <property type="entry name" value="GAE_dom"/>
</dbReference>
<keyword evidence="2" id="KW-0813">Transport</keyword>
<dbReference type="Pfam" id="PF02883">
    <property type="entry name" value="Alpha_adaptinC2"/>
    <property type="match status" value="1"/>
</dbReference>
<evidence type="ECO:0000256" key="3">
    <source>
        <dbReference type="ARBA" id="ARBA00022927"/>
    </source>
</evidence>
<keyword evidence="3" id="KW-0653">Protein transport</keyword>
<dbReference type="GO" id="GO:0005794">
    <property type="term" value="C:Golgi apparatus"/>
    <property type="evidence" value="ECO:0007669"/>
    <property type="project" value="UniProtKB-SubCell"/>
</dbReference>
<name>A0A183J607_9BILA</name>
<dbReference type="Gene3D" id="2.60.40.1230">
    <property type="match status" value="1"/>
</dbReference>
<dbReference type="InterPro" id="IPR008152">
    <property type="entry name" value="Clathrin_a/b/g-adaptin_app_Ig"/>
</dbReference>
<dbReference type="GO" id="GO:0006886">
    <property type="term" value="P:intracellular protein transport"/>
    <property type="evidence" value="ECO:0007669"/>
    <property type="project" value="InterPro"/>
</dbReference>
<dbReference type="SUPFAM" id="SSF49348">
    <property type="entry name" value="Clathrin adaptor appendage domain"/>
    <property type="match status" value="1"/>
</dbReference>
<dbReference type="GO" id="GO:0016192">
    <property type="term" value="P:vesicle-mediated transport"/>
    <property type="evidence" value="ECO:0007669"/>
    <property type="project" value="InterPro"/>
</dbReference>
<protein>
    <submittedName>
        <fullName evidence="6">GAE domain-containing protein</fullName>
    </submittedName>
</protein>
<dbReference type="PANTHER" id="PTHR12654">
    <property type="entry name" value="BILE ACID BETA-GLUCOSIDASE-RELATED"/>
    <property type="match status" value="1"/>
</dbReference>
<comment type="subcellular location">
    <subcellularLocation>
        <location evidence="1">Golgi apparatus</location>
    </subcellularLocation>
</comment>
<feature type="domain" description="GAE" evidence="5">
    <location>
        <begin position="7"/>
        <end position="121"/>
    </location>
</feature>
<dbReference type="PANTHER" id="PTHR12654:SF0">
    <property type="entry name" value="NON-LYSOSOMAL GLUCOSYLCERAMIDASE"/>
    <property type="match status" value="1"/>
</dbReference>
<evidence type="ECO:0000313" key="6">
    <source>
        <dbReference type="WBParaSite" id="SBAD_0001168901-mRNA-1"/>
    </source>
</evidence>
<dbReference type="PROSITE" id="PS50180">
    <property type="entry name" value="GAE"/>
    <property type="match status" value="1"/>
</dbReference>
<proteinExistence type="predicted"/>
<organism evidence="6">
    <name type="scientific">Soboliphyme baturini</name>
    <dbReference type="NCBI Taxonomy" id="241478"/>
    <lineage>
        <taxon>Eukaryota</taxon>
        <taxon>Metazoa</taxon>
        <taxon>Ecdysozoa</taxon>
        <taxon>Nematoda</taxon>
        <taxon>Enoplea</taxon>
        <taxon>Dorylaimia</taxon>
        <taxon>Dioctophymatida</taxon>
        <taxon>Dioctophymatoidea</taxon>
        <taxon>Soboliphymatidae</taxon>
        <taxon>Soboliphyme</taxon>
    </lineage>
</organism>
<evidence type="ECO:0000256" key="1">
    <source>
        <dbReference type="ARBA" id="ARBA00004555"/>
    </source>
</evidence>
<evidence type="ECO:0000256" key="2">
    <source>
        <dbReference type="ARBA" id="ARBA00022448"/>
    </source>
</evidence>
<dbReference type="GO" id="GO:0008422">
    <property type="term" value="F:beta-glucosidase activity"/>
    <property type="evidence" value="ECO:0007669"/>
    <property type="project" value="TreeGrafter"/>
</dbReference>
<dbReference type="WBParaSite" id="SBAD_0001168901-mRNA-1">
    <property type="protein sequence ID" value="SBAD_0001168901-mRNA-1"/>
    <property type="gene ID" value="SBAD_0001168901"/>
</dbReference>
<sequence>LSYAHVSAGNTFSTFDKDGAVISLSLEETTADRLSLRLEAVNKTPFQLDNFVFQVAVTKAFQVKMFPPSGETVFPNEAGSITQNLTVQRILPGQMLKMRIKVNFVRSGQNLEHLIEVDSYYICKMKFPVNYGWFAAGDRVRNTKYDRFTHRIKHLKCLLHLKVKKACGLDRIPPESFKTPYILPPILQIIKYIPYLVRFVFAWIQCRLRGKKIFIDVLHPLLFKPIYGVPCGSLGSGSIGRDFRGGFCKFALCPGIVEQHVEQVPFDNV</sequence>